<evidence type="ECO:0000256" key="2">
    <source>
        <dbReference type="SAM" id="SignalP"/>
    </source>
</evidence>
<evidence type="ECO:0000313" key="4">
    <source>
        <dbReference type="Proteomes" id="UP000235672"/>
    </source>
</evidence>
<evidence type="ECO:0008006" key="5">
    <source>
        <dbReference type="Google" id="ProtNLM"/>
    </source>
</evidence>
<dbReference type="AlphaFoldDB" id="A0A2J6PSF9"/>
<proteinExistence type="predicted"/>
<accession>A0A2J6PSF9</accession>
<sequence>MALKQIISLSSLAALAGTSFSSPVAPGMRQHVPTRGCSSWTTVTTTWSNSRTTDSTFFSSTALSSSESSSTPTTFVSKTTTSSSGPVGLSTSNTVSLSTASSSLTSTTPYGSASLIVQTLTEPGESFVTLTLPATLLLPDLRLSPYPALY</sequence>
<name>A0A2J6PSF9_9HELO</name>
<feature type="signal peptide" evidence="2">
    <location>
        <begin position="1"/>
        <end position="21"/>
    </location>
</feature>
<protein>
    <recommendedName>
        <fullName evidence="5">REJ domain-containing protein</fullName>
    </recommendedName>
</protein>
<keyword evidence="2" id="KW-0732">Signal</keyword>
<evidence type="ECO:0000256" key="1">
    <source>
        <dbReference type="SAM" id="MobiDB-lite"/>
    </source>
</evidence>
<keyword evidence="4" id="KW-1185">Reference proteome</keyword>
<gene>
    <name evidence="3" type="ORF">NA56DRAFT_282650</name>
</gene>
<dbReference type="STRING" id="1745343.A0A2J6PSF9"/>
<organism evidence="3 4">
    <name type="scientific">Hyaloscypha hepaticicola</name>
    <dbReference type="NCBI Taxonomy" id="2082293"/>
    <lineage>
        <taxon>Eukaryota</taxon>
        <taxon>Fungi</taxon>
        <taxon>Dikarya</taxon>
        <taxon>Ascomycota</taxon>
        <taxon>Pezizomycotina</taxon>
        <taxon>Leotiomycetes</taxon>
        <taxon>Helotiales</taxon>
        <taxon>Hyaloscyphaceae</taxon>
        <taxon>Hyaloscypha</taxon>
    </lineage>
</organism>
<dbReference type="EMBL" id="KZ613502">
    <property type="protein sequence ID" value="PMD16941.1"/>
    <property type="molecule type" value="Genomic_DNA"/>
</dbReference>
<evidence type="ECO:0000313" key="3">
    <source>
        <dbReference type="EMBL" id="PMD16941.1"/>
    </source>
</evidence>
<reference evidence="3 4" key="1">
    <citation type="submission" date="2016-05" db="EMBL/GenBank/DDBJ databases">
        <title>A degradative enzymes factory behind the ericoid mycorrhizal symbiosis.</title>
        <authorList>
            <consortium name="DOE Joint Genome Institute"/>
            <person name="Martino E."/>
            <person name="Morin E."/>
            <person name="Grelet G."/>
            <person name="Kuo A."/>
            <person name="Kohler A."/>
            <person name="Daghino S."/>
            <person name="Barry K."/>
            <person name="Choi C."/>
            <person name="Cichocki N."/>
            <person name="Clum A."/>
            <person name="Copeland A."/>
            <person name="Hainaut M."/>
            <person name="Haridas S."/>
            <person name="Labutti K."/>
            <person name="Lindquist E."/>
            <person name="Lipzen A."/>
            <person name="Khouja H.-R."/>
            <person name="Murat C."/>
            <person name="Ohm R."/>
            <person name="Olson A."/>
            <person name="Spatafora J."/>
            <person name="Veneault-Fourrey C."/>
            <person name="Henrissat B."/>
            <person name="Grigoriev I."/>
            <person name="Martin F."/>
            <person name="Perotto S."/>
        </authorList>
    </citation>
    <scope>NUCLEOTIDE SEQUENCE [LARGE SCALE GENOMIC DNA]</scope>
    <source>
        <strain evidence="3 4">UAMH 7357</strain>
    </source>
</reference>
<feature type="chain" id="PRO_5014417966" description="REJ domain-containing protein" evidence="2">
    <location>
        <begin position="22"/>
        <end position="150"/>
    </location>
</feature>
<dbReference type="Proteomes" id="UP000235672">
    <property type="component" value="Unassembled WGS sequence"/>
</dbReference>
<feature type="region of interest" description="Disordered" evidence="1">
    <location>
        <begin position="62"/>
        <end position="90"/>
    </location>
</feature>